<gene>
    <name evidence="2" type="ORF">HW347_18965</name>
</gene>
<organism evidence="2 3">
    <name type="scientific">Zobellia barbeyronii</name>
    <dbReference type="NCBI Taxonomy" id="2748009"/>
    <lineage>
        <taxon>Bacteria</taxon>
        <taxon>Pseudomonadati</taxon>
        <taxon>Bacteroidota</taxon>
        <taxon>Flavobacteriia</taxon>
        <taxon>Flavobacteriales</taxon>
        <taxon>Flavobacteriaceae</taxon>
        <taxon>Zobellia</taxon>
    </lineage>
</organism>
<dbReference type="RefSeq" id="WP_214613316.1">
    <property type="nucleotide sequence ID" value="NZ_JACATN010000007.1"/>
</dbReference>
<protein>
    <submittedName>
        <fullName evidence="2">Universal stress protein</fullName>
    </submittedName>
</protein>
<dbReference type="EMBL" id="JACATN010000007">
    <property type="protein sequence ID" value="MBT2163360.1"/>
    <property type="molecule type" value="Genomic_DNA"/>
</dbReference>
<sequence>MGKKILLPTDFSKYSLNAIQYAIKLYENKDCDFYILNTYAKDTHGLDSLTLLDPDEAFNKLSEKRSKQGLGEILTRLTFENDNPRHRFHVLSRSTLFLDAVKDIIENMEIDILIMGAKGTTNKRMANYGKMAISVIENIRKCPVLIVPKNAIFNSNKEIVLATDFKNDFNFFDIKHLAEIAKLSNSSIQVLSLEDSDALDAEQKRNKTLLTTYFKNIDHNFTIIHNVEMNTALNCFVEIRRSNMISYINKKRTFWERMGFGKPTLDRLGYFEDVPVLAINDK</sequence>
<feature type="domain" description="UspA" evidence="1">
    <location>
        <begin position="3"/>
        <end position="148"/>
    </location>
</feature>
<name>A0ABS5WKJ1_9FLAO</name>
<comment type="caution">
    <text evidence="2">The sequence shown here is derived from an EMBL/GenBank/DDBJ whole genome shotgun (WGS) entry which is preliminary data.</text>
</comment>
<dbReference type="CDD" id="cd00293">
    <property type="entry name" value="USP-like"/>
    <property type="match status" value="1"/>
</dbReference>
<accession>A0ABS5WKJ1</accession>
<keyword evidence="3" id="KW-1185">Reference proteome</keyword>
<dbReference type="Pfam" id="PF00582">
    <property type="entry name" value="Usp"/>
    <property type="match status" value="1"/>
</dbReference>
<reference evidence="3" key="1">
    <citation type="submission" date="2023-07" db="EMBL/GenBank/DDBJ databases">
        <title>Zobellia barbeyronii sp. nov., a new marine flavobacterium, isolated from green and red algae.</title>
        <authorList>
            <person name="Nedashkovskaya O.I."/>
            <person name="Otstavnykh N."/>
            <person name="Zhukova N."/>
            <person name="Guzev K."/>
            <person name="Chausova V."/>
            <person name="Tekutyeva L."/>
            <person name="Mikhailov V."/>
            <person name="Isaeva M."/>
        </authorList>
    </citation>
    <scope>NUCLEOTIDE SEQUENCE [LARGE SCALE GENOMIC DNA]</scope>
    <source>
        <strain evidence="3">KMM 6746</strain>
    </source>
</reference>
<dbReference type="SUPFAM" id="SSF52402">
    <property type="entry name" value="Adenine nucleotide alpha hydrolases-like"/>
    <property type="match status" value="1"/>
</dbReference>
<dbReference type="Proteomes" id="UP000740413">
    <property type="component" value="Unassembled WGS sequence"/>
</dbReference>
<proteinExistence type="predicted"/>
<dbReference type="InterPro" id="IPR006016">
    <property type="entry name" value="UspA"/>
</dbReference>
<evidence type="ECO:0000313" key="3">
    <source>
        <dbReference type="Proteomes" id="UP000740413"/>
    </source>
</evidence>
<dbReference type="Gene3D" id="3.40.50.12370">
    <property type="match status" value="1"/>
</dbReference>
<evidence type="ECO:0000313" key="2">
    <source>
        <dbReference type="EMBL" id="MBT2163360.1"/>
    </source>
</evidence>
<evidence type="ECO:0000259" key="1">
    <source>
        <dbReference type="Pfam" id="PF00582"/>
    </source>
</evidence>